<keyword evidence="2" id="KW-1133">Transmembrane helix</keyword>
<evidence type="ECO:0000256" key="1">
    <source>
        <dbReference type="SAM" id="MobiDB-lite"/>
    </source>
</evidence>
<name>A0A7W7VKZ3_9ACTN</name>
<dbReference type="RefSeq" id="WP_184712905.1">
    <property type="nucleotide sequence ID" value="NZ_JACHJP010000001.1"/>
</dbReference>
<feature type="transmembrane region" description="Helical" evidence="2">
    <location>
        <begin position="343"/>
        <end position="365"/>
    </location>
</feature>
<feature type="transmembrane region" description="Helical" evidence="2">
    <location>
        <begin position="588"/>
        <end position="609"/>
    </location>
</feature>
<feature type="transmembrane region" description="Helical" evidence="2">
    <location>
        <begin position="615"/>
        <end position="636"/>
    </location>
</feature>
<feature type="transmembrane region" description="Helical" evidence="2">
    <location>
        <begin position="377"/>
        <end position="397"/>
    </location>
</feature>
<dbReference type="EMBL" id="JACHJP010000001">
    <property type="protein sequence ID" value="MBB4914221.1"/>
    <property type="molecule type" value="Genomic_DNA"/>
</dbReference>
<feature type="transmembrane region" description="Helical" evidence="2">
    <location>
        <begin position="238"/>
        <end position="261"/>
    </location>
</feature>
<evidence type="ECO:0000313" key="3">
    <source>
        <dbReference type="EMBL" id="MBB4914221.1"/>
    </source>
</evidence>
<keyword evidence="2" id="KW-0812">Transmembrane</keyword>
<sequence>MTRRWALMVASCVLATVASLMVIAVATYEGRAARDRARGPIVTEPQDAIAWWSSRFDSVGHFQHSVVLVEPLGTSAPPPPGLTRWPAPGEAMLSPELLSRGAAEGIRTRYGRFGGLIGREGLVAPSERLAYVRPPAPPNTDSWLPISGFGRPFPLVETLNQRDLPEVLLALGALTLLPALALMATASRTGNRKRGALKEAPPLAIGSAAGSLPLILTASTDLPIPATGYILNSTDIRAAWPLACATLLTSFATGLALVTLLQTKRDRAAQNDRDIGKDHEAQSDRKARGEQDSEKKRNAGRDREAEEVSAARPRPVPRWRLVACALAVATIALSQYVPSTGGLITFAVGTIGMWLLLPSLTTALIDGQRLAAHPKPLARLSTALIILLGTVTLLQIWEGHLGETARAALATERRIGDTLLVVRTAEHPNLEAFSRALPASSALAVLLTSENGEHATLIGPCGTLRTLKLPCTTTPAPVNPEDSRLQELQVWYGLRTLTSQVGRGRTEQTRNLLVVVSDTRGQYPQVARAAYATLPVLETTIPGSGWIDAATPRTRLGTWLTLFGLAGVLILLLTTWLSTPRWHLTIPLLTMTALVIATTTWHALFFIAVTKDGALPWHLPAATTAACTLLALTAGLPRKP</sequence>
<keyword evidence="4" id="KW-1185">Reference proteome</keyword>
<comment type="caution">
    <text evidence="3">The sequence shown here is derived from an EMBL/GenBank/DDBJ whole genome shotgun (WGS) entry which is preliminary data.</text>
</comment>
<protein>
    <submittedName>
        <fullName evidence="3">Uncharacterized protein</fullName>
    </submittedName>
</protein>
<dbReference type="AlphaFoldDB" id="A0A7W7VKZ3"/>
<feature type="region of interest" description="Disordered" evidence="1">
    <location>
        <begin position="268"/>
        <end position="311"/>
    </location>
</feature>
<organism evidence="3 4">
    <name type="scientific">Streptosporangium saharense</name>
    <dbReference type="NCBI Taxonomy" id="1706840"/>
    <lineage>
        <taxon>Bacteria</taxon>
        <taxon>Bacillati</taxon>
        <taxon>Actinomycetota</taxon>
        <taxon>Actinomycetes</taxon>
        <taxon>Streptosporangiales</taxon>
        <taxon>Streptosporangiaceae</taxon>
        <taxon>Streptosporangium</taxon>
    </lineage>
</organism>
<reference evidence="3 4" key="1">
    <citation type="submission" date="2020-08" db="EMBL/GenBank/DDBJ databases">
        <title>Genomic Encyclopedia of Type Strains, Phase III (KMG-III): the genomes of soil and plant-associated and newly described type strains.</title>
        <authorList>
            <person name="Whitman W."/>
        </authorList>
    </citation>
    <scope>NUCLEOTIDE SEQUENCE [LARGE SCALE GENOMIC DNA]</scope>
    <source>
        <strain evidence="3 4">CECT 8840</strain>
    </source>
</reference>
<evidence type="ECO:0000256" key="2">
    <source>
        <dbReference type="SAM" id="Phobius"/>
    </source>
</evidence>
<feature type="transmembrane region" description="Helical" evidence="2">
    <location>
        <begin position="556"/>
        <end position="576"/>
    </location>
</feature>
<gene>
    <name evidence="3" type="ORF">FHS44_001293</name>
</gene>
<feature type="transmembrane region" description="Helical" evidence="2">
    <location>
        <begin position="167"/>
        <end position="188"/>
    </location>
</feature>
<accession>A0A7W7VKZ3</accession>
<proteinExistence type="predicted"/>
<feature type="compositionally biased region" description="Basic and acidic residues" evidence="1">
    <location>
        <begin position="268"/>
        <end position="306"/>
    </location>
</feature>
<dbReference type="Proteomes" id="UP000552644">
    <property type="component" value="Unassembled WGS sequence"/>
</dbReference>
<evidence type="ECO:0000313" key="4">
    <source>
        <dbReference type="Proteomes" id="UP000552644"/>
    </source>
</evidence>
<keyword evidence="2" id="KW-0472">Membrane</keyword>